<feature type="domain" description="AMP-binding enzyme C-terminal" evidence="4">
    <location>
        <begin position="405"/>
        <end position="482"/>
    </location>
</feature>
<dbReference type="InterPro" id="IPR000873">
    <property type="entry name" value="AMP-dep_synth/lig_dom"/>
</dbReference>
<feature type="domain" description="AMP-dependent synthetase/ligase" evidence="3">
    <location>
        <begin position="310"/>
        <end position="354"/>
    </location>
</feature>
<dbReference type="InterPro" id="IPR020845">
    <property type="entry name" value="AMP-binding_CS"/>
</dbReference>
<dbReference type="EMBL" id="VBOU01000124">
    <property type="protein sequence ID" value="TMQ51944.1"/>
    <property type="molecule type" value="Genomic_DNA"/>
</dbReference>
<gene>
    <name evidence="5" type="ORF">E6K74_12830</name>
</gene>
<feature type="domain" description="AMP-dependent synthetase/ligase" evidence="3">
    <location>
        <begin position="17"/>
        <end position="306"/>
    </location>
</feature>
<proteinExistence type="inferred from homology"/>
<evidence type="ECO:0000313" key="5">
    <source>
        <dbReference type="EMBL" id="TMQ51944.1"/>
    </source>
</evidence>
<accession>A0A538SKP3</accession>
<evidence type="ECO:0000259" key="4">
    <source>
        <dbReference type="Pfam" id="PF13193"/>
    </source>
</evidence>
<evidence type="ECO:0000313" key="6">
    <source>
        <dbReference type="Proteomes" id="UP000319829"/>
    </source>
</evidence>
<dbReference type="GO" id="GO:0006631">
    <property type="term" value="P:fatty acid metabolic process"/>
    <property type="evidence" value="ECO:0007669"/>
    <property type="project" value="TreeGrafter"/>
</dbReference>
<dbReference type="InterPro" id="IPR045851">
    <property type="entry name" value="AMP-bd_C_sf"/>
</dbReference>
<evidence type="ECO:0000259" key="3">
    <source>
        <dbReference type="Pfam" id="PF00501"/>
    </source>
</evidence>
<dbReference type="Pfam" id="PF00501">
    <property type="entry name" value="AMP-binding"/>
    <property type="match status" value="2"/>
</dbReference>
<organism evidence="5 6">
    <name type="scientific">Eiseniibacteriota bacterium</name>
    <dbReference type="NCBI Taxonomy" id="2212470"/>
    <lineage>
        <taxon>Bacteria</taxon>
        <taxon>Candidatus Eiseniibacteriota</taxon>
    </lineage>
</organism>
<dbReference type="InterPro" id="IPR042099">
    <property type="entry name" value="ANL_N_sf"/>
</dbReference>
<comment type="similarity">
    <text evidence="1">Belongs to the ATP-dependent AMP-binding enzyme family.</text>
</comment>
<dbReference type="PROSITE" id="PS00455">
    <property type="entry name" value="AMP_BINDING"/>
    <property type="match status" value="1"/>
</dbReference>
<dbReference type="Gene3D" id="3.40.50.12780">
    <property type="entry name" value="N-terminal domain of ligase-like"/>
    <property type="match status" value="2"/>
</dbReference>
<protein>
    <submittedName>
        <fullName evidence="5">AMP-dependent synthetase</fullName>
    </submittedName>
</protein>
<dbReference type="Gene3D" id="3.30.300.30">
    <property type="match status" value="1"/>
</dbReference>
<dbReference type="PANTHER" id="PTHR43201:SF5">
    <property type="entry name" value="MEDIUM-CHAIN ACYL-COA LIGASE ACSF2, MITOCHONDRIAL"/>
    <property type="match status" value="1"/>
</dbReference>
<dbReference type="Pfam" id="PF13193">
    <property type="entry name" value="AMP-binding_C"/>
    <property type="match status" value="1"/>
</dbReference>
<dbReference type="SUPFAM" id="SSF56801">
    <property type="entry name" value="Acetyl-CoA synthetase-like"/>
    <property type="match status" value="1"/>
</dbReference>
<name>A0A538SKP3_UNCEI</name>
<keyword evidence="2" id="KW-0436">Ligase</keyword>
<dbReference type="Proteomes" id="UP000319829">
    <property type="component" value="Unassembled WGS sequence"/>
</dbReference>
<dbReference type="PANTHER" id="PTHR43201">
    <property type="entry name" value="ACYL-COA SYNTHETASE"/>
    <property type="match status" value="1"/>
</dbReference>
<dbReference type="AlphaFoldDB" id="A0A538SKP3"/>
<reference evidence="5 6" key="1">
    <citation type="journal article" date="2019" name="Nat. Microbiol.">
        <title>Mediterranean grassland soil C-N compound turnover is dependent on rainfall and depth, and is mediated by genomically divergent microorganisms.</title>
        <authorList>
            <person name="Diamond S."/>
            <person name="Andeer P.F."/>
            <person name="Li Z."/>
            <person name="Crits-Christoph A."/>
            <person name="Burstein D."/>
            <person name="Anantharaman K."/>
            <person name="Lane K.R."/>
            <person name="Thomas B.C."/>
            <person name="Pan C."/>
            <person name="Northen T.R."/>
            <person name="Banfield J.F."/>
        </authorList>
    </citation>
    <scope>NUCLEOTIDE SEQUENCE [LARGE SCALE GENOMIC DNA]</scope>
    <source>
        <strain evidence="5">WS_4</strain>
    </source>
</reference>
<evidence type="ECO:0000256" key="1">
    <source>
        <dbReference type="ARBA" id="ARBA00006432"/>
    </source>
</evidence>
<dbReference type="GO" id="GO:0031956">
    <property type="term" value="F:medium-chain fatty acid-CoA ligase activity"/>
    <property type="evidence" value="ECO:0007669"/>
    <property type="project" value="TreeGrafter"/>
</dbReference>
<evidence type="ECO:0000256" key="2">
    <source>
        <dbReference type="ARBA" id="ARBA00022598"/>
    </source>
</evidence>
<comment type="caution">
    <text evidence="5">The sequence shown here is derived from an EMBL/GenBank/DDBJ whole genome shotgun (WGS) entry which is preliminary data.</text>
</comment>
<dbReference type="InterPro" id="IPR025110">
    <property type="entry name" value="AMP-bd_C"/>
</dbReference>
<sequence length="498" mass="54624">MPQVLRPRSRTLPDLLDEIAARDPAREFIVGGTERLSYEETRARVRQVAKGLLTLGVKRGDKVALLMPNRPEWLLIDFAVTLLGATLVPISTWSRARELAYMLDHSDATTLVTVERFAGQDYLGMLADLGGPGSERLPNLRRVVVVGCADAPVRCADAPVRFDEILNSSSTVKDAEIDAAQRTVGPDDVAYILYTSGTTSTPKGVQLRHGGLVENMWNIGERQHLTPADRMWMGISLFWSFGGANALLTVMTHGGSIVLQESFDAAAALELIERERCTVYYGTPNIALALTEHPDRTRRDLSSLRTGADKRLATVGTPLPGMEIRIVDRQTRRSSPPGEVGEILVRGHLTPGYYKDTERNAIAFDADGFLVTGDLGLIGDDGYLRFRGRIKEMVKSGGINVAPLEVEEVLLGHPAVEQAYVVGLPDPRREEILAAVVVLREGHDAEPEALRTFCKEALAAYKVPQQFCLLRRDELPVTDTGKVQKLRLAEMLAAKRGG</sequence>